<evidence type="ECO:0000313" key="2">
    <source>
        <dbReference type="EMBL" id="VFK47357.1"/>
    </source>
</evidence>
<evidence type="ECO:0000313" key="1">
    <source>
        <dbReference type="EMBL" id="VFK40885.1"/>
    </source>
</evidence>
<dbReference type="EMBL" id="CAADFU010000093">
    <property type="protein sequence ID" value="VFK47357.1"/>
    <property type="molecule type" value="Genomic_DNA"/>
</dbReference>
<reference evidence="1" key="1">
    <citation type="submission" date="2019-02" db="EMBL/GenBank/DDBJ databases">
        <authorList>
            <person name="Gruber-Vodicka R. H."/>
            <person name="Seah K. B. B."/>
        </authorList>
    </citation>
    <scope>NUCLEOTIDE SEQUENCE</scope>
    <source>
        <strain evidence="3">BECK_S127</strain>
        <strain evidence="2">BECK_S1320</strain>
        <strain evidence="1">BECK_S1321</strain>
    </source>
</reference>
<accession>A0A450YHE9</accession>
<protein>
    <submittedName>
        <fullName evidence="1">Uncharacterized protein</fullName>
    </submittedName>
</protein>
<name>A0A450YHE9_9GAMM</name>
<dbReference type="EMBL" id="CAADFR010000077">
    <property type="protein sequence ID" value="VFK40885.1"/>
    <property type="molecule type" value="Genomic_DNA"/>
</dbReference>
<dbReference type="AlphaFoldDB" id="A0A450YHE9"/>
<sequence length="62" mass="6619">MHGSGVNTLVVADFDETPIEQNTRMAAYRDLSDVSLPISVILAFLTISTLPTSVRPLAASSQ</sequence>
<dbReference type="EMBL" id="CAADHB010000082">
    <property type="protein sequence ID" value="VFK80053.1"/>
    <property type="molecule type" value="Genomic_DNA"/>
</dbReference>
<gene>
    <name evidence="3" type="ORF">BECKSD772D_GA0070982_10826</name>
    <name evidence="2" type="ORF">BECKSD772E_GA0070983_109313</name>
    <name evidence="1" type="ORF">BECKSD772F_GA0070984_10777</name>
</gene>
<evidence type="ECO:0000313" key="3">
    <source>
        <dbReference type="EMBL" id="VFK80053.1"/>
    </source>
</evidence>
<proteinExistence type="predicted"/>
<organism evidence="1">
    <name type="scientific">Candidatus Kentrum sp. SD</name>
    <dbReference type="NCBI Taxonomy" id="2126332"/>
    <lineage>
        <taxon>Bacteria</taxon>
        <taxon>Pseudomonadati</taxon>
        <taxon>Pseudomonadota</taxon>
        <taxon>Gammaproteobacteria</taxon>
        <taxon>Candidatus Kentrum</taxon>
    </lineage>
</organism>